<evidence type="ECO:0000256" key="10">
    <source>
        <dbReference type="ARBA" id="ARBA00023157"/>
    </source>
</evidence>
<dbReference type="Proteomes" id="UP000827986">
    <property type="component" value="Unassembled WGS sequence"/>
</dbReference>
<keyword evidence="5 17" id="KW-0812">Transmembrane</keyword>
<keyword evidence="6 18" id="KW-0732">Signal</keyword>
<evidence type="ECO:0000256" key="17">
    <source>
        <dbReference type="SAM" id="Phobius"/>
    </source>
</evidence>
<comment type="subcellular location">
    <subcellularLocation>
        <location evidence="1">Cell membrane</location>
        <topology evidence="1">Single-pass type I membrane protein</topology>
    </subcellularLocation>
</comment>
<evidence type="ECO:0000256" key="4">
    <source>
        <dbReference type="ARBA" id="ARBA00022583"/>
    </source>
</evidence>
<dbReference type="SMART" id="SM00181">
    <property type="entry name" value="EGF"/>
    <property type="match status" value="10"/>
</dbReference>
<dbReference type="InterPro" id="IPR051221">
    <property type="entry name" value="LDLR-related"/>
</dbReference>
<feature type="region of interest" description="Disordered" evidence="16">
    <location>
        <begin position="2069"/>
        <end position="2101"/>
    </location>
</feature>
<reference evidence="20" key="1">
    <citation type="submission" date="2021-09" db="EMBL/GenBank/DDBJ databases">
        <title>The genome of Mauremys mutica provides insights into the evolution of semi-aquatic lifestyle.</title>
        <authorList>
            <person name="Gong S."/>
            <person name="Gao Y."/>
        </authorList>
    </citation>
    <scope>NUCLEOTIDE SEQUENCE</scope>
    <source>
        <strain evidence="20">MM-2020</strain>
        <tissue evidence="20">Muscle</tissue>
    </source>
</reference>
<feature type="disulfide bond" evidence="14">
    <location>
        <begin position="163"/>
        <end position="178"/>
    </location>
</feature>
<evidence type="ECO:0000256" key="5">
    <source>
        <dbReference type="ARBA" id="ARBA00022692"/>
    </source>
</evidence>
<evidence type="ECO:0000256" key="8">
    <source>
        <dbReference type="ARBA" id="ARBA00022989"/>
    </source>
</evidence>
<dbReference type="FunFam" id="4.10.400.10:FF:000034">
    <property type="entry name" value="Low-density lipoprotein receptor-related protein 2"/>
    <property type="match status" value="1"/>
</dbReference>
<evidence type="ECO:0000256" key="6">
    <source>
        <dbReference type="ARBA" id="ARBA00022729"/>
    </source>
</evidence>
<feature type="repeat" description="LDL-receptor class B" evidence="15">
    <location>
        <begin position="1370"/>
        <end position="1413"/>
    </location>
</feature>
<dbReference type="PROSITE" id="PS01186">
    <property type="entry name" value="EGF_2"/>
    <property type="match status" value="3"/>
</dbReference>
<dbReference type="GO" id="GO:0016324">
    <property type="term" value="C:apical plasma membrane"/>
    <property type="evidence" value="ECO:0007669"/>
    <property type="project" value="TreeGrafter"/>
</dbReference>
<keyword evidence="12" id="KW-0325">Glycoprotein</keyword>
<dbReference type="CDD" id="cd00054">
    <property type="entry name" value="EGF_CA"/>
    <property type="match status" value="2"/>
</dbReference>
<feature type="disulfide bond" evidence="14">
    <location>
        <begin position="188"/>
        <end position="206"/>
    </location>
</feature>
<keyword evidence="21" id="KW-1185">Reference proteome</keyword>
<feature type="disulfide bond" evidence="14">
    <location>
        <begin position="29"/>
        <end position="41"/>
    </location>
</feature>
<dbReference type="PANTHER" id="PTHR22722">
    <property type="entry name" value="LOW-DENSITY LIPOPROTEIN RECEPTOR-RELATED PROTEIN 2-RELATED"/>
    <property type="match status" value="1"/>
</dbReference>
<dbReference type="InterPro" id="IPR036055">
    <property type="entry name" value="LDL_receptor-like_sf"/>
</dbReference>
<dbReference type="InterPro" id="IPR001881">
    <property type="entry name" value="EGF-like_Ca-bd_dom"/>
</dbReference>
<feature type="disulfide bond" evidence="14">
    <location>
        <begin position="1016"/>
        <end position="1031"/>
    </location>
</feature>
<dbReference type="GO" id="GO:0043235">
    <property type="term" value="C:receptor complex"/>
    <property type="evidence" value="ECO:0007669"/>
    <property type="project" value="TreeGrafter"/>
</dbReference>
<feature type="disulfide bond" evidence="14">
    <location>
        <begin position="898"/>
        <end position="913"/>
    </location>
</feature>
<dbReference type="Gene3D" id="4.10.400.10">
    <property type="entry name" value="Low-density Lipoprotein Receptor"/>
    <property type="match status" value="13"/>
</dbReference>
<evidence type="ECO:0000313" key="20">
    <source>
        <dbReference type="EMBL" id="KAH1169874.1"/>
    </source>
</evidence>
<dbReference type="FunFam" id="2.120.10.30:FF:000241">
    <property type="entry name" value="Low-density lipoprotein receptor-related protein 6"/>
    <property type="match status" value="1"/>
</dbReference>
<dbReference type="SMART" id="SM00192">
    <property type="entry name" value="LDLa"/>
    <property type="match status" value="13"/>
</dbReference>
<feature type="domain" description="EGF-like" evidence="19">
    <location>
        <begin position="1996"/>
        <end position="2032"/>
    </location>
</feature>
<dbReference type="InterPro" id="IPR011042">
    <property type="entry name" value="6-blade_b-propeller_TolB-like"/>
</dbReference>
<dbReference type="PANTHER" id="PTHR22722:SF12">
    <property type="entry name" value="EGF-LIKE DOMAIN-CONTAINING PROTEIN"/>
    <property type="match status" value="1"/>
</dbReference>
<evidence type="ECO:0000256" key="18">
    <source>
        <dbReference type="SAM" id="SignalP"/>
    </source>
</evidence>
<dbReference type="InterPro" id="IPR002172">
    <property type="entry name" value="LDrepeatLR_classA_rpt"/>
</dbReference>
<feature type="chain" id="PRO_5038428233" description="EGF-like domain-containing protein" evidence="18">
    <location>
        <begin position="21"/>
        <end position="2121"/>
    </location>
</feature>
<evidence type="ECO:0000256" key="9">
    <source>
        <dbReference type="ARBA" id="ARBA00023136"/>
    </source>
</evidence>
<dbReference type="CDD" id="cd00112">
    <property type="entry name" value="LDLa"/>
    <property type="match status" value="12"/>
</dbReference>
<dbReference type="Pfam" id="PF07645">
    <property type="entry name" value="EGF_CA"/>
    <property type="match status" value="2"/>
</dbReference>
<dbReference type="FunFam" id="2.10.25.10:FF:000009">
    <property type="entry name" value="Low-density lipoprotein receptor isoform 1"/>
    <property type="match status" value="2"/>
</dbReference>
<evidence type="ECO:0000256" key="3">
    <source>
        <dbReference type="ARBA" id="ARBA00022536"/>
    </source>
</evidence>
<name>A0A9D4ATJ5_9SAUR</name>
<dbReference type="SUPFAM" id="SSF57424">
    <property type="entry name" value="LDL receptor-like module"/>
    <property type="match status" value="12"/>
</dbReference>
<dbReference type="PROSITE" id="PS50026">
    <property type="entry name" value="EGF_3"/>
    <property type="match status" value="3"/>
</dbReference>
<feature type="disulfide bond" evidence="14">
    <location>
        <begin position="1121"/>
        <end position="1133"/>
    </location>
</feature>
<dbReference type="PROSITE" id="PS50068">
    <property type="entry name" value="LDLRA_2"/>
    <property type="match status" value="13"/>
</dbReference>
<dbReference type="PROSITE" id="PS00010">
    <property type="entry name" value="ASX_HYDROXYL"/>
    <property type="match status" value="2"/>
</dbReference>
<feature type="disulfide bond" evidence="14">
    <location>
        <begin position="1128"/>
        <end position="1146"/>
    </location>
</feature>
<feature type="signal peptide" evidence="18">
    <location>
        <begin position="1"/>
        <end position="20"/>
    </location>
</feature>
<accession>A0A9D4ATJ5</accession>
<evidence type="ECO:0000256" key="16">
    <source>
        <dbReference type="SAM" id="MobiDB-lite"/>
    </source>
</evidence>
<evidence type="ECO:0000313" key="21">
    <source>
        <dbReference type="Proteomes" id="UP000827986"/>
    </source>
</evidence>
<dbReference type="InterPro" id="IPR000033">
    <property type="entry name" value="LDLR_classB_rpt"/>
</dbReference>
<feature type="disulfide bond" evidence="14">
    <location>
        <begin position="1004"/>
        <end position="1022"/>
    </location>
</feature>
<feature type="compositionally biased region" description="Low complexity" evidence="16">
    <location>
        <begin position="1988"/>
        <end position="1999"/>
    </location>
</feature>
<protein>
    <recommendedName>
        <fullName evidence="19">EGF-like domain-containing protein</fullName>
    </recommendedName>
</protein>
<evidence type="ECO:0000256" key="13">
    <source>
        <dbReference type="PROSITE-ProRule" id="PRU00076"/>
    </source>
</evidence>
<evidence type="ECO:0000256" key="1">
    <source>
        <dbReference type="ARBA" id="ARBA00004251"/>
    </source>
</evidence>
<proteinExistence type="predicted"/>
<dbReference type="SUPFAM" id="SSF63825">
    <property type="entry name" value="YWTD domain"/>
    <property type="match status" value="4"/>
</dbReference>
<evidence type="ECO:0000256" key="14">
    <source>
        <dbReference type="PROSITE-ProRule" id="PRU00124"/>
    </source>
</evidence>
<feature type="repeat" description="LDL-receptor class B" evidence="15">
    <location>
        <begin position="424"/>
        <end position="469"/>
    </location>
</feature>
<feature type="disulfide bond" evidence="14">
    <location>
        <begin position="75"/>
        <end position="93"/>
    </location>
</feature>
<feature type="region of interest" description="Disordered" evidence="16">
    <location>
        <begin position="1978"/>
        <end position="2002"/>
    </location>
</feature>
<feature type="disulfide bond" evidence="14">
    <location>
        <begin position="997"/>
        <end position="1009"/>
    </location>
</feature>
<feature type="transmembrane region" description="Helical" evidence="17">
    <location>
        <begin position="2043"/>
        <end position="2064"/>
    </location>
</feature>
<dbReference type="PROSITE" id="PS51120">
    <property type="entry name" value="LDLRB"/>
    <property type="match status" value="2"/>
</dbReference>
<keyword evidence="11" id="KW-0675">Receptor</keyword>
<evidence type="ECO:0000256" key="11">
    <source>
        <dbReference type="ARBA" id="ARBA00023170"/>
    </source>
</evidence>
<keyword evidence="2" id="KW-1003">Cell membrane</keyword>
<feature type="disulfide bond" evidence="14">
    <location>
        <begin position="151"/>
        <end position="169"/>
    </location>
</feature>
<feature type="disulfide bond" evidence="14">
    <location>
        <begin position="144"/>
        <end position="156"/>
    </location>
</feature>
<feature type="disulfide bond" evidence="14">
    <location>
        <begin position="124"/>
        <end position="139"/>
    </location>
</feature>
<keyword evidence="10 13" id="KW-1015">Disulfide bond</keyword>
<keyword evidence="4" id="KW-0254">Endocytosis</keyword>
<evidence type="ECO:0000256" key="15">
    <source>
        <dbReference type="PROSITE-ProRule" id="PRU00461"/>
    </source>
</evidence>
<dbReference type="SUPFAM" id="SSF57184">
    <property type="entry name" value="Growth factor receptor domain"/>
    <property type="match status" value="2"/>
</dbReference>
<dbReference type="GO" id="GO:0006898">
    <property type="term" value="P:receptor-mediated endocytosis"/>
    <property type="evidence" value="ECO:0007669"/>
    <property type="project" value="TreeGrafter"/>
</dbReference>
<feature type="domain" description="EGF-like" evidence="19">
    <location>
        <begin position="257"/>
        <end position="296"/>
    </location>
</feature>
<feature type="domain" description="EGF-like" evidence="19">
    <location>
        <begin position="1194"/>
        <end position="1233"/>
    </location>
</feature>
<dbReference type="PROSITE" id="PS01209">
    <property type="entry name" value="LDLRA_1"/>
    <property type="match status" value="5"/>
</dbReference>
<sequence>MRRAALRLLLLALAAGCCRSLPGTGERNCHALQQAACGEKCVPFMWLCNGEQECPDGTDEHCEAACRGDPNTWQCDNGRCISSTWICDGTSDCLDGSDERNCVCGDRKVPCLESSQCIDPWEICDLHKDCEDGSDEANCPQNHCLPGQWQCKNKVCIMEDWKCNGINNCGDSSDEEVCAHCPAGMIQCDEGKCILESLMCNKAEDCLDGTDELSTCGKNCSLNNGSCMEKCTDTNWGVRCSCGAGWELQADGQNCTDVDECSLVYSPCSQLCKNTLGSFTCDCVRGYQLHSGTACEVADNATQILLATGPDIVLLDVRTLTHRSLISTNTTPGVIAYDLLREAYYWVDEGKSLHIYMPGKGNTLLYPDVQGVNSISVDWFTGQLYWASSHPQTICAGLNDGRGYIKVLEKNLVPEQLTVYPAKRYMYWVNRGEKGRTMIEAAGMDGSDRQVLAVVPMEEPLGLTLDSITGRLYWISEYKESIETIKVDGSGRYSFPEMLLKDQDPLGLVVFENWFFWSDQEKLLYASRSSPGEKVVLFNSTISAFTVLHELQQPPRNTTACAPGLCSHICLLSPVHPNGYKCACPEGTFLLPSGKCAELTLMYSTDKKIYLLQVGPKGSALKSTLVVEWPQTIHLQDVDWKRDAHYWTDDEGDLMRFTGHPRRKEAIQTGLPVCSATVDIPSGDIYWLSCDRTDIRVTRFIGMATSVLYHSKSIITHTFLDWQRATLYWLENGKPLQQLSLAGGDVHDAWNETWSGDIQIALDTKSFSILWSAKDLGLQVLSLTKHRKDTLKTSWTYGIAAAYEPYLVSVNKTTLLLWDRRTMEPLTTVEEANIQKVVAFLAMPLETVPEPVTLPPPASRTTVLPVVKETTAMPPLSCPRTWIPCRDGSECIAHEYLCDGERDCKDGSDEEDCSQLCDTPGAFKCLSGNKCIEEKDHCDGVQQCPDGSDELGCWKPTQDCALRCDSNMRCIPESWLCDGNPDCLDETDEQGCVREECSKSEFQCKSGQCISYSMRCDGDNDCKDHSDEEGCAVPKPLLCRLGEVKCSRSGECVPKDWLCDEDIDCKDGTDEQDCEHEKLQCSAMQWSCSSGDQCVPDIWRCDGERDCRDGSDETGCEPRKCQSHEFQCGTHDCLNYTLVCNGKKDCTDGSDEGGKCLSPCGKPCSQICYQSPDGPRCACQRGFKLSSNRVSCTDINECKEHEPCSQTCVNTNGTYSCTCHPGYLLEPDAHTCKVTGSEPTLLVAIQSELLLYGLRSLKEDVLTTTDKNLIIFSIDYDLVEQKVFWMDLNAESIKWITMNTKKKGTLVKGIRSDCIAVDWIGRNLYWTDGTAGELLATWLNATWRGNPEYTVVLDGDLDQPRSLALQPLQGLMYWSEIGDKPQIEQAGMDGSNRKILIDEGLGWPTGIALDLLSWRIFWSDDKLHCIGSASLDGTGIKVFQLSQIKSPFSVAVFEDDAYWSEMKTRTVQKVDKRTGKNRTVLIKRHGQPYGLKIMHEVLQPMASNPCREIGCSHLCLLNPKHKGSCRCPVGEVLADERNCIPLKDSAFMFLVSPTVITQVYLKKLPPAARGKMLPEHRVFPLTSVGYLTAIDYSVRDKSLYFADREDGYIRLLRIKDSGKLSWKRVVPVGGTVVSLALDWLSGNIYWIDSQTPDIQVATSNGRYALVLISKELQHTVSVVLHPPTSMMCFADLGMENHRAGPKIECASMDGSQRKVLWRKSQMPVGLTFGDFGTRLYWADHAKGVVESIQLDGSRFRLIRGGLHGLTLFAAGEGMMVWTTPTRNGSTRVWHSKLELMENWWFQVDQKIVDLKIYSKFTQQGDNGCSENNGGCSQLCLPNHQGRVCKCTVGYHLEHSTECTRAVTCPEPLEACKDRLKCFTREQACDGHNDCLDGSDELACNYLDRKKPSSTTALTPAKPGFGKEEEALAPTRVQTTTKRPITGTRYLHPKETKYPRRKTPAIQTLPPYRESRTTVSSMWEYTEEPSPSPESIESGSEPQPCSSETCNMRGDCTIEEDRVKCSCMLGYSGDYCEKTEVKSTTGPIILGIAIVLLIVMAMVGAFVYMRRQHTRKRTSSTASSRTLTSYHKDSDLGEEENLTNDETFINEAYDKEQELVTPMKTE</sequence>
<dbReference type="InterPro" id="IPR023415">
    <property type="entry name" value="LDLR_class-A_CS"/>
</dbReference>
<dbReference type="GO" id="GO:0042562">
    <property type="term" value="F:hormone binding"/>
    <property type="evidence" value="ECO:0007669"/>
    <property type="project" value="TreeGrafter"/>
</dbReference>
<feature type="disulfide bond" evidence="14">
    <location>
        <begin position="1059"/>
        <end position="1074"/>
    </location>
</feature>
<feature type="disulfide bond" evidence="14">
    <location>
        <begin position="87"/>
        <end position="102"/>
    </location>
</feature>
<dbReference type="PROSITE" id="PS01187">
    <property type="entry name" value="EGF_CA"/>
    <property type="match status" value="2"/>
</dbReference>
<dbReference type="InterPro" id="IPR009030">
    <property type="entry name" value="Growth_fac_rcpt_cys_sf"/>
</dbReference>
<feature type="disulfide bond" evidence="14">
    <location>
        <begin position="1101"/>
        <end position="1116"/>
    </location>
</feature>
<evidence type="ECO:0000256" key="2">
    <source>
        <dbReference type="ARBA" id="ARBA00022475"/>
    </source>
</evidence>
<dbReference type="GO" id="GO:0005509">
    <property type="term" value="F:calcium ion binding"/>
    <property type="evidence" value="ECO:0007669"/>
    <property type="project" value="InterPro"/>
</dbReference>
<comment type="caution">
    <text evidence="13">Lacks conserved residue(s) required for the propagation of feature annotation.</text>
</comment>
<gene>
    <name evidence="20" type="ORF">KIL84_000859</name>
</gene>
<feature type="disulfide bond" evidence="13">
    <location>
        <begin position="2022"/>
        <end position="2031"/>
    </location>
</feature>
<organism evidence="20 21">
    <name type="scientific">Mauremys mutica</name>
    <name type="common">yellowpond turtle</name>
    <dbReference type="NCBI Taxonomy" id="74926"/>
    <lineage>
        <taxon>Eukaryota</taxon>
        <taxon>Metazoa</taxon>
        <taxon>Chordata</taxon>
        <taxon>Craniata</taxon>
        <taxon>Vertebrata</taxon>
        <taxon>Euteleostomi</taxon>
        <taxon>Archelosauria</taxon>
        <taxon>Testudinata</taxon>
        <taxon>Testudines</taxon>
        <taxon>Cryptodira</taxon>
        <taxon>Durocryptodira</taxon>
        <taxon>Testudinoidea</taxon>
        <taxon>Geoemydidae</taxon>
        <taxon>Geoemydinae</taxon>
        <taxon>Mauremys</taxon>
    </lineage>
</organism>
<dbReference type="InterPro" id="IPR018097">
    <property type="entry name" value="EGF_Ca-bd_CS"/>
</dbReference>
<dbReference type="InterPro" id="IPR000152">
    <property type="entry name" value="EGF-type_Asp/Asn_hydroxyl_site"/>
</dbReference>
<keyword evidence="7" id="KW-0677">Repeat</keyword>
<keyword evidence="8 17" id="KW-1133">Transmembrane helix</keyword>
<feature type="disulfide bond" evidence="14">
    <location>
        <begin position="1884"/>
        <end position="1899"/>
    </location>
</feature>
<dbReference type="SMART" id="SM00179">
    <property type="entry name" value="EGF_CA"/>
    <property type="match status" value="3"/>
</dbReference>
<dbReference type="InterPro" id="IPR000742">
    <property type="entry name" value="EGF"/>
</dbReference>
<keyword evidence="3 13" id="KW-0245">EGF-like domain</keyword>
<evidence type="ECO:0000256" key="12">
    <source>
        <dbReference type="ARBA" id="ARBA00023180"/>
    </source>
</evidence>
<dbReference type="SMART" id="SM00135">
    <property type="entry name" value="LY"/>
    <property type="match status" value="12"/>
</dbReference>
<dbReference type="Pfam" id="PF00058">
    <property type="entry name" value="Ldl_recept_b"/>
    <property type="match status" value="1"/>
</dbReference>
<dbReference type="Pfam" id="PF00057">
    <property type="entry name" value="Ldl_recept_a"/>
    <property type="match status" value="11"/>
</dbReference>
<feature type="disulfide bond" evidence="14">
    <location>
        <begin position="181"/>
        <end position="193"/>
    </location>
</feature>
<dbReference type="Gene3D" id="2.10.25.10">
    <property type="entry name" value="Laminin"/>
    <property type="match status" value="5"/>
</dbReference>
<dbReference type="SUPFAM" id="SSF57196">
    <property type="entry name" value="EGF/Laminin"/>
    <property type="match status" value="2"/>
</dbReference>
<keyword evidence="9 17" id="KW-0472">Membrane</keyword>
<dbReference type="InterPro" id="IPR049883">
    <property type="entry name" value="NOTCH1_EGF-like"/>
</dbReference>
<feature type="disulfide bond" evidence="14">
    <location>
        <begin position="977"/>
        <end position="992"/>
    </location>
</feature>
<dbReference type="Gene3D" id="2.120.10.30">
    <property type="entry name" value="TolB, C-terminal domain"/>
    <property type="match status" value="4"/>
</dbReference>
<evidence type="ECO:0000259" key="19">
    <source>
        <dbReference type="PROSITE" id="PS50026"/>
    </source>
</evidence>
<evidence type="ECO:0000256" key="7">
    <source>
        <dbReference type="ARBA" id="ARBA00022737"/>
    </source>
</evidence>
<dbReference type="PROSITE" id="PS00022">
    <property type="entry name" value="EGF_1"/>
    <property type="match status" value="1"/>
</dbReference>
<feature type="disulfide bond" evidence="13">
    <location>
        <begin position="1198"/>
        <end position="1208"/>
    </location>
</feature>
<feature type="disulfide bond" evidence="14">
    <location>
        <begin position="938"/>
        <end position="953"/>
    </location>
</feature>
<comment type="caution">
    <text evidence="20">The sequence shown here is derived from an EMBL/GenBank/DDBJ whole genome shotgun (WGS) entry which is preliminary data.</text>
</comment>
<feature type="compositionally biased region" description="Low complexity" evidence="16">
    <location>
        <begin position="2074"/>
        <end position="2084"/>
    </location>
</feature>
<dbReference type="EMBL" id="JAHDVG010000484">
    <property type="protein sequence ID" value="KAH1169874.1"/>
    <property type="molecule type" value="Genomic_DNA"/>
</dbReference>
<dbReference type="PRINTS" id="PR00261">
    <property type="entry name" value="LDLRECEPTOR"/>
</dbReference>